<sequence>MHHFSTQRERRRGRTGRGEERRGEERRRGERGEERRRGEEERRGEETISQWGDRGLSACNISVSPALRSSTSSTLVSIIHGPWKDQTPRKDKLEELFPIVRVEEPVIQQTIPLHNMVRIAISHRAANAPFHQQPPG</sequence>
<feature type="region of interest" description="Disordered" evidence="1">
    <location>
        <begin position="1"/>
        <end position="52"/>
    </location>
</feature>
<feature type="compositionally biased region" description="Basic residues" evidence="1">
    <location>
        <begin position="1"/>
        <end position="15"/>
    </location>
</feature>
<evidence type="ECO:0000313" key="3">
    <source>
        <dbReference type="Proteomes" id="UP000324091"/>
    </source>
</evidence>
<comment type="caution">
    <text evidence="2">The sequence shown here is derived from an EMBL/GenBank/DDBJ whole genome shotgun (WGS) entry which is preliminary data.</text>
</comment>
<dbReference type="AlphaFoldDB" id="A0A5C6PEE3"/>
<gene>
    <name evidence="2" type="ORF">D4764_11G0002330</name>
</gene>
<organism evidence="2 3">
    <name type="scientific">Takifugu flavidus</name>
    <name type="common">sansaifugu</name>
    <dbReference type="NCBI Taxonomy" id="433684"/>
    <lineage>
        <taxon>Eukaryota</taxon>
        <taxon>Metazoa</taxon>
        <taxon>Chordata</taxon>
        <taxon>Craniata</taxon>
        <taxon>Vertebrata</taxon>
        <taxon>Euteleostomi</taxon>
        <taxon>Actinopterygii</taxon>
        <taxon>Neopterygii</taxon>
        <taxon>Teleostei</taxon>
        <taxon>Neoteleostei</taxon>
        <taxon>Acanthomorphata</taxon>
        <taxon>Eupercaria</taxon>
        <taxon>Tetraodontiformes</taxon>
        <taxon>Tetradontoidea</taxon>
        <taxon>Tetraodontidae</taxon>
        <taxon>Takifugu</taxon>
    </lineage>
</organism>
<accession>A0A5C6PEE3</accession>
<name>A0A5C6PEE3_9TELE</name>
<dbReference type="EMBL" id="RHFK02000003">
    <property type="protein sequence ID" value="TWW78112.1"/>
    <property type="molecule type" value="Genomic_DNA"/>
</dbReference>
<feature type="compositionally biased region" description="Basic and acidic residues" evidence="1">
    <location>
        <begin position="16"/>
        <end position="46"/>
    </location>
</feature>
<reference evidence="2 3" key="1">
    <citation type="submission" date="2019-04" db="EMBL/GenBank/DDBJ databases">
        <title>Chromosome genome assembly for Takifugu flavidus.</title>
        <authorList>
            <person name="Xiao S."/>
        </authorList>
    </citation>
    <scope>NUCLEOTIDE SEQUENCE [LARGE SCALE GENOMIC DNA]</scope>
    <source>
        <strain evidence="2">HTHZ2018</strain>
        <tissue evidence="2">Muscle</tissue>
    </source>
</reference>
<keyword evidence="3" id="KW-1185">Reference proteome</keyword>
<evidence type="ECO:0000256" key="1">
    <source>
        <dbReference type="SAM" id="MobiDB-lite"/>
    </source>
</evidence>
<dbReference type="Proteomes" id="UP000324091">
    <property type="component" value="Chromosome 11"/>
</dbReference>
<evidence type="ECO:0000313" key="2">
    <source>
        <dbReference type="EMBL" id="TWW78112.1"/>
    </source>
</evidence>
<protein>
    <submittedName>
        <fullName evidence="2">Uncharacterized protein</fullName>
    </submittedName>
</protein>
<proteinExistence type="predicted"/>